<sequence>MLVLLALVRRSLFDEFASNRSGQCVICMCGEKEDRKGREVLSPRCCAASTGGRAHGRIGDGSDDECARRVSVLLQASRFRARSCQFVRLICNCFKEKLSVCVSSHLTLSSMGAHSGISIEETFGQSLVIQRIFRLSQQGVAANEACSHEWSLAQEVLRRKLEESYDENQSSLKIEHLMKLFEFRQKTYFTCAGEAYEQMKGSPMGSPISGLVAELVLQELEKIAFTQ</sequence>
<keyword evidence="2" id="KW-1185">Reference proteome</keyword>
<gene>
    <name evidence="1" type="ORF">SSLN_LOCUS15428</name>
</gene>
<dbReference type="Proteomes" id="UP000275846">
    <property type="component" value="Unassembled WGS sequence"/>
</dbReference>
<dbReference type="AlphaFoldDB" id="A0A183TG30"/>
<evidence type="ECO:0000313" key="2">
    <source>
        <dbReference type="Proteomes" id="UP000275846"/>
    </source>
</evidence>
<reference evidence="1 2" key="2">
    <citation type="submission" date="2018-11" db="EMBL/GenBank/DDBJ databases">
        <authorList>
            <consortium name="Pathogen Informatics"/>
        </authorList>
    </citation>
    <scope>NUCLEOTIDE SEQUENCE [LARGE SCALE GENOMIC DNA]</scope>
    <source>
        <strain evidence="1 2">NST_G2</strain>
    </source>
</reference>
<dbReference type="OrthoDB" id="6782675at2759"/>
<dbReference type="EMBL" id="UYSU01039932">
    <property type="protein sequence ID" value="VDM01814.1"/>
    <property type="molecule type" value="Genomic_DNA"/>
</dbReference>
<dbReference type="WBParaSite" id="SSLN_0001600701-mRNA-1">
    <property type="protein sequence ID" value="SSLN_0001600701-mRNA-1"/>
    <property type="gene ID" value="SSLN_0001600701"/>
</dbReference>
<protein>
    <submittedName>
        <fullName evidence="3">Reverse transcriptase domain-containing protein</fullName>
    </submittedName>
</protein>
<organism evidence="3">
    <name type="scientific">Schistocephalus solidus</name>
    <name type="common">Tapeworm</name>
    <dbReference type="NCBI Taxonomy" id="70667"/>
    <lineage>
        <taxon>Eukaryota</taxon>
        <taxon>Metazoa</taxon>
        <taxon>Spiralia</taxon>
        <taxon>Lophotrochozoa</taxon>
        <taxon>Platyhelminthes</taxon>
        <taxon>Cestoda</taxon>
        <taxon>Eucestoda</taxon>
        <taxon>Diphyllobothriidea</taxon>
        <taxon>Diphyllobothriidae</taxon>
        <taxon>Schistocephalus</taxon>
    </lineage>
</organism>
<reference evidence="3" key="1">
    <citation type="submission" date="2016-06" db="UniProtKB">
        <authorList>
            <consortium name="WormBaseParasite"/>
        </authorList>
    </citation>
    <scope>IDENTIFICATION</scope>
</reference>
<accession>A0A183TG30</accession>
<evidence type="ECO:0000313" key="3">
    <source>
        <dbReference type="WBParaSite" id="SSLN_0001600701-mRNA-1"/>
    </source>
</evidence>
<proteinExistence type="predicted"/>
<evidence type="ECO:0000313" key="1">
    <source>
        <dbReference type="EMBL" id="VDM01814.1"/>
    </source>
</evidence>
<name>A0A183TG30_SCHSO</name>